<feature type="domain" description="DUF7507" evidence="1">
    <location>
        <begin position="156"/>
        <end position="227"/>
    </location>
</feature>
<evidence type="ECO:0000259" key="1">
    <source>
        <dbReference type="Pfam" id="PF24346"/>
    </source>
</evidence>
<dbReference type="Proteomes" id="UP001149009">
    <property type="component" value="Unassembled WGS sequence"/>
</dbReference>
<accession>A0A9X3B073</accession>
<evidence type="ECO:0000313" key="2">
    <source>
        <dbReference type="EMBL" id="MCT8991340.1"/>
    </source>
</evidence>
<reference evidence="2" key="1">
    <citation type="submission" date="2022-08" db="EMBL/GenBank/DDBJ databases">
        <title>Chelativorans sichuanense sp. nov., a paraffin oil-degrading bacterium isolated from a mixture of oil-based drill cuttings and paddy soil.</title>
        <authorList>
            <person name="Yu J."/>
            <person name="Liu H."/>
            <person name="Chen Q."/>
        </authorList>
    </citation>
    <scope>NUCLEOTIDE SEQUENCE</scope>
    <source>
        <strain evidence="2">SCAU 2101</strain>
    </source>
</reference>
<gene>
    <name evidence="2" type="ORF">NYR54_13735</name>
</gene>
<dbReference type="InterPro" id="IPR013783">
    <property type="entry name" value="Ig-like_fold"/>
</dbReference>
<name>A0A9X3B073_9HYPH</name>
<dbReference type="NCBIfam" id="TIGR01451">
    <property type="entry name" value="B_ant_repeat"/>
    <property type="match status" value="2"/>
</dbReference>
<dbReference type="InterPro" id="IPR047589">
    <property type="entry name" value="DUF11_rpt"/>
</dbReference>
<feature type="domain" description="DUF7507" evidence="1">
    <location>
        <begin position="4"/>
        <end position="119"/>
    </location>
</feature>
<organism evidence="2 3">
    <name type="scientific">Chelativorans petroleitrophicus</name>
    <dbReference type="NCBI Taxonomy" id="2975484"/>
    <lineage>
        <taxon>Bacteria</taxon>
        <taxon>Pseudomonadati</taxon>
        <taxon>Pseudomonadota</taxon>
        <taxon>Alphaproteobacteria</taxon>
        <taxon>Hyphomicrobiales</taxon>
        <taxon>Phyllobacteriaceae</taxon>
        <taxon>Chelativorans</taxon>
    </lineage>
</organism>
<dbReference type="Pfam" id="PF24346">
    <property type="entry name" value="DUF7507"/>
    <property type="match status" value="2"/>
</dbReference>
<sequence>MAQVVKTGSIDPSGGRDASIIDAGDIATFTIEIKNIGSSTFTNVSVSDNSLKRGDGTSLPLASPPVWLSNSAGSPQGTLAAGETATYEVVYQLQQADIDAGGISNQASVTTTSASYGEQVTLSRPSSNSAQGRTVLSISAHPDMAVTRDEGKLIDANGNGIADPGEVIEYTFTVDNTGNVTLTDITITDPNLNVSGGPIASLAPGDTDSSTLTATYTLTQADIDSGEAVIPPHRRKLLPQVGASIAPTLRTAVAAQEILQLFQL</sequence>
<proteinExistence type="predicted"/>
<dbReference type="PANTHER" id="PTHR34819">
    <property type="entry name" value="LARGE CYSTEINE-RICH PERIPLASMIC PROTEIN OMCB"/>
    <property type="match status" value="1"/>
</dbReference>
<dbReference type="Gene3D" id="2.60.40.10">
    <property type="entry name" value="Immunoglobulins"/>
    <property type="match status" value="1"/>
</dbReference>
<comment type="caution">
    <text evidence="2">The sequence shown here is derived from an EMBL/GenBank/DDBJ whole genome shotgun (WGS) entry which is preliminary data.</text>
</comment>
<protein>
    <recommendedName>
        <fullName evidence="1">DUF7507 domain-containing protein</fullName>
    </recommendedName>
</protein>
<dbReference type="InterPro" id="IPR055354">
    <property type="entry name" value="DUF7507"/>
</dbReference>
<dbReference type="InterPro" id="IPR051172">
    <property type="entry name" value="Chlamydia_OmcB"/>
</dbReference>
<dbReference type="RefSeq" id="WP_261516262.1">
    <property type="nucleotide sequence ID" value="NZ_JAODNV010000014.1"/>
</dbReference>
<evidence type="ECO:0000313" key="3">
    <source>
        <dbReference type="Proteomes" id="UP001149009"/>
    </source>
</evidence>
<dbReference type="EMBL" id="JAODNV010000014">
    <property type="protein sequence ID" value="MCT8991340.1"/>
    <property type="molecule type" value="Genomic_DNA"/>
</dbReference>
<dbReference type="AlphaFoldDB" id="A0A9X3B073"/>
<keyword evidence="3" id="KW-1185">Reference proteome</keyword>